<evidence type="ECO:0000256" key="2">
    <source>
        <dbReference type="ARBA" id="ARBA00012962"/>
    </source>
</evidence>
<evidence type="ECO:0000256" key="3">
    <source>
        <dbReference type="ARBA" id="ARBA00022605"/>
    </source>
</evidence>
<dbReference type="PANTHER" id="PTHR21089">
    <property type="entry name" value="SHIKIMATE DEHYDROGENASE"/>
    <property type="match status" value="1"/>
</dbReference>
<keyword evidence="4 8" id="KW-0521">NADP</keyword>
<dbReference type="Gene3D" id="3.40.50.720">
    <property type="entry name" value="NAD(P)-binding Rossmann-like Domain"/>
    <property type="match status" value="1"/>
</dbReference>
<feature type="binding site" evidence="8">
    <location>
        <begin position="127"/>
        <end position="131"/>
    </location>
    <ligand>
        <name>NADP(+)</name>
        <dbReference type="ChEBI" id="CHEBI:58349"/>
    </ligand>
</feature>
<reference evidence="12" key="2">
    <citation type="submission" date="2023-01" db="EMBL/GenBank/DDBJ databases">
        <title>Gilvimarinus xylanilyticus HB14 isolated from Caulerpa lentillifera aquaculture base in Hainan, China.</title>
        <authorList>
            <person name="Zhang Y.-J."/>
        </authorList>
    </citation>
    <scope>NUCLEOTIDE SEQUENCE</scope>
    <source>
        <strain evidence="12">HB14</strain>
    </source>
</reference>
<sequence length="280" mass="30252">MTDSYAVFGNPIAQSKSPAIHRHFCDQTGEDMAYTKQLVAEGEFKQAADTFFNGGGRGLNITAPFKLDAFHYATRLTPRAERAGAVNLLIKENDGSITGDTSDGIGMVNDMLNMGWELEGKKLLILGAGGAVRGVLEPLLGQKPSSVTIANRTVSKAEQLVKDFHDLGELNACSFDELSDGHFDVVINGTSAGLHGERVNLPDNLLASQAACYDMSYAAEPTGFLRWAEEQGAAKLTDGLGMLVGQAAESFYAWRHIRPEVVPVITELRRKMTESKKKAS</sequence>
<dbReference type="FunFam" id="3.40.50.10860:FF:000006">
    <property type="entry name" value="Shikimate dehydrogenase (NADP(+))"/>
    <property type="match status" value="1"/>
</dbReference>
<organism evidence="12 13">
    <name type="scientific">Gilvimarinus xylanilyticus</name>
    <dbReference type="NCBI Taxonomy" id="2944139"/>
    <lineage>
        <taxon>Bacteria</taxon>
        <taxon>Pseudomonadati</taxon>
        <taxon>Pseudomonadota</taxon>
        <taxon>Gammaproteobacteria</taxon>
        <taxon>Cellvibrionales</taxon>
        <taxon>Cellvibrionaceae</taxon>
        <taxon>Gilvimarinus</taxon>
    </lineage>
</organism>
<dbReference type="Gene3D" id="3.40.50.10860">
    <property type="entry name" value="Leucine Dehydrogenase, chain A, domain 1"/>
    <property type="match status" value="1"/>
</dbReference>
<keyword evidence="6 8" id="KW-0057">Aromatic amino acid biosynthesis</keyword>
<comment type="similarity">
    <text evidence="8">Belongs to the shikimate dehydrogenase family.</text>
</comment>
<dbReference type="HAMAP" id="MF_00222">
    <property type="entry name" value="Shikimate_DH_AroE"/>
    <property type="match status" value="1"/>
</dbReference>
<keyword evidence="13" id="KW-1185">Reference proteome</keyword>
<dbReference type="Proteomes" id="UP001139319">
    <property type="component" value="Unassembled WGS sequence"/>
</dbReference>
<comment type="caution">
    <text evidence="8">Lacks conserved residue(s) required for the propagation of feature annotation.</text>
</comment>
<evidence type="ECO:0000313" key="13">
    <source>
        <dbReference type="Proteomes" id="UP001139319"/>
    </source>
</evidence>
<comment type="subunit">
    <text evidence="8">Homodimer.</text>
</comment>
<feature type="binding site" evidence="8">
    <location>
        <position position="217"/>
    </location>
    <ligand>
        <name>shikimate</name>
        <dbReference type="ChEBI" id="CHEBI:36208"/>
    </ligand>
</feature>
<dbReference type="InterPro" id="IPR036291">
    <property type="entry name" value="NAD(P)-bd_dom_sf"/>
</dbReference>
<feature type="active site" description="Proton acceptor" evidence="8">
    <location>
        <position position="66"/>
    </location>
</feature>
<dbReference type="SUPFAM" id="SSF53223">
    <property type="entry name" value="Aminoacid dehydrogenase-like, N-terminal domain"/>
    <property type="match status" value="1"/>
</dbReference>
<evidence type="ECO:0000313" key="12">
    <source>
        <dbReference type="EMBL" id="MCP8900536.1"/>
    </source>
</evidence>
<evidence type="ECO:0000256" key="8">
    <source>
        <dbReference type="HAMAP-Rule" id="MF_00222"/>
    </source>
</evidence>
<dbReference type="InterPro" id="IPR011342">
    <property type="entry name" value="Shikimate_DH"/>
</dbReference>
<gene>
    <name evidence="8 12" type="primary">aroE</name>
    <name evidence="12" type="ORF">M6D89_14610</name>
</gene>
<feature type="binding site" evidence="8">
    <location>
        <position position="215"/>
    </location>
    <ligand>
        <name>NADP(+)</name>
        <dbReference type="ChEBI" id="CHEBI:58349"/>
    </ligand>
</feature>
<feature type="binding site" evidence="8">
    <location>
        <position position="246"/>
    </location>
    <ligand>
        <name>shikimate</name>
        <dbReference type="ChEBI" id="CHEBI:36208"/>
    </ligand>
</feature>
<feature type="binding site" evidence="8">
    <location>
        <position position="87"/>
    </location>
    <ligand>
        <name>shikimate</name>
        <dbReference type="ChEBI" id="CHEBI:36208"/>
    </ligand>
</feature>
<dbReference type="Pfam" id="PF18317">
    <property type="entry name" value="SDH_C"/>
    <property type="match status" value="1"/>
</dbReference>
<dbReference type="RefSeq" id="WP_253968823.1">
    <property type="nucleotide sequence ID" value="NZ_JAMFTH010000005.1"/>
</dbReference>
<evidence type="ECO:0000256" key="7">
    <source>
        <dbReference type="ARBA" id="ARBA00049442"/>
    </source>
</evidence>
<feature type="binding site" evidence="8">
    <location>
        <position position="103"/>
    </location>
    <ligand>
        <name>shikimate</name>
        <dbReference type="ChEBI" id="CHEBI:36208"/>
    </ligand>
</feature>
<feature type="domain" description="Quinate/shikimate 5-dehydrogenase/glutamyl-tRNA reductase" evidence="9">
    <location>
        <begin position="117"/>
        <end position="192"/>
    </location>
</feature>
<dbReference type="FunFam" id="3.40.50.720:FF:000104">
    <property type="entry name" value="Shikimate dehydrogenase (NADP(+))"/>
    <property type="match status" value="1"/>
</dbReference>
<dbReference type="PANTHER" id="PTHR21089:SF1">
    <property type="entry name" value="BIFUNCTIONAL 3-DEHYDROQUINATE DEHYDRATASE_SHIKIMATE DEHYDROGENASE, CHLOROPLASTIC"/>
    <property type="match status" value="1"/>
</dbReference>
<feature type="binding site" evidence="8">
    <location>
        <position position="62"/>
    </location>
    <ligand>
        <name>shikimate</name>
        <dbReference type="ChEBI" id="CHEBI:36208"/>
    </ligand>
</feature>
<evidence type="ECO:0000256" key="6">
    <source>
        <dbReference type="ARBA" id="ARBA00023141"/>
    </source>
</evidence>
<dbReference type="InterPro" id="IPR046346">
    <property type="entry name" value="Aminoacid_DH-like_N_sf"/>
</dbReference>
<feature type="binding site" evidence="8">
    <location>
        <begin position="151"/>
        <end position="156"/>
    </location>
    <ligand>
        <name>NADP(+)</name>
        <dbReference type="ChEBI" id="CHEBI:58349"/>
    </ligand>
</feature>
<protein>
    <recommendedName>
        <fullName evidence="2 8">Shikimate dehydrogenase (NADP(+))</fullName>
        <shortName evidence="8">SDH</shortName>
        <ecNumber evidence="2 8">1.1.1.25</ecNumber>
    </recommendedName>
</protein>
<keyword evidence="5 8" id="KW-0560">Oxidoreductase</keyword>
<dbReference type="NCBIfam" id="NF001310">
    <property type="entry name" value="PRK00258.1-2"/>
    <property type="match status" value="1"/>
</dbReference>
<evidence type="ECO:0000259" key="10">
    <source>
        <dbReference type="Pfam" id="PF08501"/>
    </source>
</evidence>
<comment type="function">
    <text evidence="8">Involved in the biosynthesis of the chorismate, which leads to the biosynthesis of aromatic amino acids. Catalyzes the reversible NADPH linked reduction of 3-dehydroshikimate (DHSA) to yield shikimate (SA).</text>
</comment>
<dbReference type="InterPro" id="IPR041121">
    <property type="entry name" value="SDH_C"/>
</dbReference>
<feature type="domain" description="SDH C-terminal" evidence="11">
    <location>
        <begin position="239"/>
        <end position="265"/>
    </location>
</feature>
<dbReference type="GO" id="GO:0009423">
    <property type="term" value="P:chorismate biosynthetic process"/>
    <property type="evidence" value="ECO:0007669"/>
    <property type="project" value="UniProtKB-UniRule"/>
</dbReference>
<dbReference type="GO" id="GO:0019632">
    <property type="term" value="P:shikimate metabolic process"/>
    <property type="evidence" value="ECO:0007669"/>
    <property type="project" value="InterPro"/>
</dbReference>
<evidence type="ECO:0000259" key="9">
    <source>
        <dbReference type="Pfam" id="PF01488"/>
    </source>
</evidence>
<keyword evidence="3 8" id="KW-0028">Amino-acid biosynthesis</keyword>
<dbReference type="Pfam" id="PF08501">
    <property type="entry name" value="Shikimate_dh_N"/>
    <property type="match status" value="1"/>
</dbReference>
<comment type="caution">
    <text evidence="12">The sequence shown here is derived from an EMBL/GenBank/DDBJ whole genome shotgun (WGS) entry which is preliminary data.</text>
</comment>
<dbReference type="InterPro" id="IPR006151">
    <property type="entry name" value="Shikm_DH/Glu-tRNA_Rdtase"/>
</dbReference>
<dbReference type="CDD" id="cd01065">
    <property type="entry name" value="NAD_bind_Shikimate_DH"/>
    <property type="match status" value="1"/>
</dbReference>
<dbReference type="GO" id="GO:0005829">
    <property type="term" value="C:cytosol"/>
    <property type="evidence" value="ECO:0007669"/>
    <property type="project" value="TreeGrafter"/>
</dbReference>
<proteinExistence type="inferred from homology"/>
<evidence type="ECO:0000259" key="11">
    <source>
        <dbReference type="Pfam" id="PF18317"/>
    </source>
</evidence>
<feature type="domain" description="Shikimate dehydrogenase substrate binding N-terminal" evidence="10">
    <location>
        <begin position="7"/>
        <end position="88"/>
    </location>
</feature>
<evidence type="ECO:0000256" key="4">
    <source>
        <dbReference type="ARBA" id="ARBA00022857"/>
    </source>
</evidence>
<reference evidence="12" key="1">
    <citation type="submission" date="2022-05" db="EMBL/GenBank/DDBJ databases">
        <authorList>
            <person name="Sun H.-N."/>
        </authorList>
    </citation>
    <scope>NUCLEOTIDE SEQUENCE</scope>
    <source>
        <strain evidence="12">HB14</strain>
    </source>
</reference>
<dbReference type="InterPro" id="IPR022893">
    <property type="entry name" value="Shikimate_DH_fam"/>
</dbReference>
<dbReference type="GO" id="GO:0004764">
    <property type="term" value="F:shikimate 3-dehydrogenase (NADP+) activity"/>
    <property type="evidence" value="ECO:0007669"/>
    <property type="project" value="UniProtKB-UniRule"/>
</dbReference>
<dbReference type="SUPFAM" id="SSF51735">
    <property type="entry name" value="NAD(P)-binding Rossmann-fold domains"/>
    <property type="match status" value="1"/>
</dbReference>
<dbReference type="GO" id="GO:0009073">
    <property type="term" value="P:aromatic amino acid family biosynthetic process"/>
    <property type="evidence" value="ECO:0007669"/>
    <property type="project" value="UniProtKB-KW"/>
</dbReference>
<dbReference type="AlphaFoldDB" id="A0A9X2KU48"/>
<comment type="catalytic activity">
    <reaction evidence="7 8">
        <text>shikimate + NADP(+) = 3-dehydroshikimate + NADPH + H(+)</text>
        <dbReference type="Rhea" id="RHEA:17737"/>
        <dbReference type="ChEBI" id="CHEBI:15378"/>
        <dbReference type="ChEBI" id="CHEBI:16630"/>
        <dbReference type="ChEBI" id="CHEBI:36208"/>
        <dbReference type="ChEBI" id="CHEBI:57783"/>
        <dbReference type="ChEBI" id="CHEBI:58349"/>
        <dbReference type="EC" id="1.1.1.25"/>
    </reaction>
</comment>
<feature type="binding site" evidence="8">
    <location>
        <begin position="15"/>
        <end position="17"/>
    </location>
    <ligand>
        <name>shikimate</name>
        <dbReference type="ChEBI" id="CHEBI:36208"/>
    </ligand>
</feature>
<dbReference type="EC" id="1.1.1.25" evidence="2 8"/>
<name>A0A9X2KU48_9GAMM</name>
<feature type="binding site" evidence="8">
    <location>
        <position position="239"/>
    </location>
    <ligand>
        <name>NADP(+)</name>
        <dbReference type="ChEBI" id="CHEBI:58349"/>
    </ligand>
</feature>
<dbReference type="Pfam" id="PF01488">
    <property type="entry name" value="Shikimate_DH"/>
    <property type="match status" value="1"/>
</dbReference>
<accession>A0A9X2KU48</accession>
<dbReference type="EMBL" id="JAMFTH010000005">
    <property type="protein sequence ID" value="MCP8900536.1"/>
    <property type="molecule type" value="Genomic_DNA"/>
</dbReference>
<evidence type="ECO:0000256" key="5">
    <source>
        <dbReference type="ARBA" id="ARBA00023002"/>
    </source>
</evidence>
<evidence type="ECO:0000256" key="1">
    <source>
        <dbReference type="ARBA" id="ARBA00004871"/>
    </source>
</evidence>
<dbReference type="NCBIfam" id="TIGR00507">
    <property type="entry name" value="aroE"/>
    <property type="match status" value="1"/>
</dbReference>
<dbReference type="InterPro" id="IPR013708">
    <property type="entry name" value="Shikimate_DH-bd_N"/>
</dbReference>
<dbReference type="GO" id="GO:0050661">
    <property type="term" value="F:NADP binding"/>
    <property type="evidence" value="ECO:0007669"/>
    <property type="project" value="InterPro"/>
</dbReference>
<dbReference type="GO" id="GO:0008652">
    <property type="term" value="P:amino acid biosynthetic process"/>
    <property type="evidence" value="ECO:0007669"/>
    <property type="project" value="UniProtKB-KW"/>
</dbReference>
<comment type="pathway">
    <text evidence="1 8">Metabolic intermediate biosynthesis; chorismate biosynthesis; chorismate from D-erythrose 4-phosphate and phosphoenolpyruvate: step 4/7.</text>
</comment>